<dbReference type="NCBIfam" id="TIGR01790">
    <property type="entry name" value="carotene-cycl"/>
    <property type="match status" value="1"/>
</dbReference>
<dbReference type="RefSeq" id="WP_090228303.1">
    <property type="nucleotide sequence ID" value="NZ_FNNU01000003.1"/>
</dbReference>
<dbReference type="GO" id="GO:0016117">
    <property type="term" value="P:carotenoid biosynthetic process"/>
    <property type="evidence" value="ECO:0007669"/>
    <property type="project" value="InterPro"/>
</dbReference>
<dbReference type="InterPro" id="IPR010108">
    <property type="entry name" value="Lycopene_cyclase_b/e"/>
</dbReference>
<dbReference type="AlphaFoldDB" id="A0A1H2ZSK1"/>
<name>A0A1H2ZSK1_9PSED</name>
<dbReference type="Gene3D" id="3.50.50.60">
    <property type="entry name" value="FAD/NAD(P)-binding domain"/>
    <property type="match status" value="1"/>
</dbReference>
<dbReference type="STRING" id="1007099.SAMN05216287_2408"/>
<keyword evidence="3" id="KW-1185">Reference proteome</keyword>
<reference evidence="3" key="1">
    <citation type="submission" date="2016-10" db="EMBL/GenBank/DDBJ databases">
        <authorList>
            <person name="Varghese N."/>
            <person name="Submissions S."/>
        </authorList>
    </citation>
    <scope>NUCLEOTIDE SEQUENCE [LARGE SCALE GENOMIC DNA]</scope>
    <source>
        <strain evidence="3">NRRL B-59562</strain>
    </source>
</reference>
<dbReference type="InterPro" id="IPR008461">
    <property type="entry name" value="CrtY"/>
</dbReference>
<dbReference type="SUPFAM" id="SSF51905">
    <property type="entry name" value="FAD/NAD(P)-binding domain"/>
    <property type="match status" value="1"/>
</dbReference>
<dbReference type="Pfam" id="PF05834">
    <property type="entry name" value="Lycopene_cycl"/>
    <property type="match status" value="1"/>
</dbReference>
<dbReference type="Proteomes" id="UP000243778">
    <property type="component" value="Unassembled WGS sequence"/>
</dbReference>
<sequence length="390" mass="43345">MPPDYDLILVGGGLANGLIAWRLADARPELRVLLLEQGESLGGNHTWSFHEGDLDGTQRQWLAPLVAHRWDAYEVIFPARRRRLHSGYASITSQRFDECLRARLGASLQLSAKVASLTPSDVQLSSGETLRAHAVIDGRGPADSPHLALGYQKFLGQEVRLSEPHGLDAPIVMDASVAQHDGYRFVYVLPFGADRLLIEDTRYADGDDLDDAALRGQIADYAASRGWRIAERLREERGVLPIVLCGDIDAFWLSASGQPRSGLAAGLFHPTTGYSLAYAVRLADHIARLQNLEASALSTSIEAFARQQWRRQGFFRLLNRMLFLAGEPANRWKVMQRFYGLSEGLIQRFYAGHPRLADKLRILSGKPPVPLGEALHAARADDLHRHRKHS</sequence>
<dbReference type="GO" id="GO:0016705">
    <property type="term" value="F:oxidoreductase activity, acting on paired donors, with incorporation or reduction of molecular oxygen"/>
    <property type="evidence" value="ECO:0007669"/>
    <property type="project" value="InterPro"/>
</dbReference>
<dbReference type="GO" id="GO:0045436">
    <property type="term" value="F:lycopene beta cyclase activity"/>
    <property type="evidence" value="ECO:0007669"/>
    <property type="project" value="InterPro"/>
</dbReference>
<dbReference type="OrthoDB" id="5793379at2"/>
<evidence type="ECO:0000256" key="1">
    <source>
        <dbReference type="ARBA" id="ARBA00006599"/>
    </source>
</evidence>
<gene>
    <name evidence="2" type="ORF">SAMN05216287_2408</name>
</gene>
<comment type="similarity">
    <text evidence="1">Belongs to the lycopene cyclase family.</text>
</comment>
<dbReference type="EMBL" id="FNNU01000003">
    <property type="protein sequence ID" value="SDX19659.1"/>
    <property type="molecule type" value="Genomic_DNA"/>
</dbReference>
<proteinExistence type="inferred from homology"/>
<organism evidence="2 3">
    <name type="scientific">Pseudomonas kuykendallii</name>
    <dbReference type="NCBI Taxonomy" id="1007099"/>
    <lineage>
        <taxon>Bacteria</taxon>
        <taxon>Pseudomonadati</taxon>
        <taxon>Pseudomonadota</taxon>
        <taxon>Gammaproteobacteria</taxon>
        <taxon>Pseudomonadales</taxon>
        <taxon>Pseudomonadaceae</taxon>
        <taxon>Pseudomonas</taxon>
    </lineage>
</organism>
<protein>
    <submittedName>
        <fullName evidence="2">Lycopene beta-cyclase</fullName>
    </submittedName>
</protein>
<dbReference type="NCBIfam" id="TIGR01789">
    <property type="entry name" value="lycopene_cycl"/>
    <property type="match status" value="1"/>
</dbReference>
<evidence type="ECO:0000313" key="2">
    <source>
        <dbReference type="EMBL" id="SDX19659.1"/>
    </source>
</evidence>
<evidence type="ECO:0000313" key="3">
    <source>
        <dbReference type="Proteomes" id="UP000243778"/>
    </source>
</evidence>
<dbReference type="InterPro" id="IPR036188">
    <property type="entry name" value="FAD/NAD-bd_sf"/>
</dbReference>
<accession>A0A1H2ZSK1</accession>